<feature type="transmembrane region" description="Helical" evidence="1">
    <location>
        <begin position="44"/>
        <end position="65"/>
    </location>
</feature>
<reference evidence="2 3" key="1">
    <citation type="journal article" date="2020" name="bioRxiv">
        <title>Metabolic contributions of an alphaproteobacterial endosymbiont in the apicomplexan Cardiosporidium cionae.</title>
        <authorList>
            <person name="Hunter E.S."/>
            <person name="Paight C.J."/>
            <person name="Lane C.E."/>
        </authorList>
    </citation>
    <scope>NUCLEOTIDE SEQUENCE [LARGE SCALE GENOMIC DNA]</scope>
    <source>
        <strain evidence="2">ESH_2018</strain>
    </source>
</reference>
<proteinExistence type="predicted"/>
<name>A0ABQ7J5X9_9APIC</name>
<feature type="transmembrane region" description="Helical" evidence="1">
    <location>
        <begin position="325"/>
        <end position="346"/>
    </location>
</feature>
<keyword evidence="1" id="KW-1133">Transmembrane helix</keyword>
<feature type="transmembrane region" description="Helical" evidence="1">
    <location>
        <begin position="116"/>
        <end position="136"/>
    </location>
</feature>
<keyword evidence="3" id="KW-1185">Reference proteome</keyword>
<feature type="transmembrane region" description="Helical" evidence="1">
    <location>
        <begin position="367"/>
        <end position="383"/>
    </location>
</feature>
<feature type="transmembrane region" description="Helical" evidence="1">
    <location>
        <begin position="272"/>
        <end position="291"/>
    </location>
</feature>
<feature type="transmembrane region" description="Helical" evidence="1">
    <location>
        <begin position="298"/>
        <end position="319"/>
    </location>
</feature>
<keyword evidence="1" id="KW-0472">Membrane</keyword>
<comment type="caution">
    <text evidence="2">The sequence shown here is derived from an EMBL/GenBank/DDBJ whole genome shotgun (WGS) entry which is preliminary data.</text>
</comment>
<gene>
    <name evidence="2" type="ORF">IE077_001137</name>
</gene>
<feature type="transmembrane region" description="Helical" evidence="1">
    <location>
        <begin position="85"/>
        <end position="110"/>
    </location>
</feature>
<evidence type="ECO:0000313" key="3">
    <source>
        <dbReference type="Proteomes" id="UP000823046"/>
    </source>
</evidence>
<evidence type="ECO:0000256" key="1">
    <source>
        <dbReference type="SAM" id="Phobius"/>
    </source>
</evidence>
<feature type="transmembrane region" description="Helical" evidence="1">
    <location>
        <begin position="245"/>
        <end position="266"/>
    </location>
</feature>
<accession>A0ABQ7J5X9</accession>
<keyword evidence="1" id="KW-0812">Transmembrane</keyword>
<feature type="transmembrane region" description="Helical" evidence="1">
    <location>
        <begin position="7"/>
        <end position="24"/>
    </location>
</feature>
<feature type="non-terminal residue" evidence="2">
    <location>
        <position position="471"/>
    </location>
</feature>
<feature type="transmembrane region" description="Helical" evidence="1">
    <location>
        <begin position="421"/>
        <end position="441"/>
    </location>
</feature>
<protein>
    <submittedName>
        <fullName evidence="2">Uncharacterized protein</fullName>
    </submittedName>
</protein>
<sequence>MKGATCWVLYCWSLTVEVVLFYFVVNLRGGLNGVFLPKSDGWAIEISTLFTLSTVIYALMGFRSADVQFNASNSISAESMLHTDLIIHVIFDLLDIFSAFKTFLLFPHLIFKQGGWLRLVVGSVLAVALFFHSYSFPTGGARFIERSQIKGSEEILISRKHAALVDNIEDHYALKDVRKAPENAEVYAEICHFSSHCRAVPVSGYRLKMILKQIKFSLRAARFRYHLSCLLDFTLRINFWKRLPLIFPIIIFWSCQAAITFCLFRFHEESTVKFPIQIFDLHAVVALLWSWSAIPLDIRICFIIIGGQTLGYFLLGFLLVPLIDVFVVTLLNALKITSFFLIVLTFRDFIFFDDILKIKTYGILPQVGEYGTLIFCVVPVSSWDSMHLQSLLLHKWNKEKLAHCLEKLAMLYVPDEWYKNFSIAQIFFASHFIASVAYMVFSRIVRILAMQRFCRKALYKEIFAELNDENK</sequence>
<organism evidence="2 3">
    <name type="scientific">Cardiosporidium cionae</name>
    <dbReference type="NCBI Taxonomy" id="476202"/>
    <lineage>
        <taxon>Eukaryota</taxon>
        <taxon>Sar</taxon>
        <taxon>Alveolata</taxon>
        <taxon>Apicomplexa</taxon>
        <taxon>Aconoidasida</taxon>
        <taxon>Nephromycida</taxon>
        <taxon>Cardiosporidium</taxon>
    </lineage>
</organism>
<dbReference type="Proteomes" id="UP000823046">
    <property type="component" value="Unassembled WGS sequence"/>
</dbReference>
<dbReference type="EMBL" id="JADAQX010000795">
    <property type="protein sequence ID" value="KAF8819360.1"/>
    <property type="molecule type" value="Genomic_DNA"/>
</dbReference>
<evidence type="ECO:0000313" key="2">
    <source>
        <dbReference type="EMBL" id="KAF8819360.1"/>
    </source>
</evidence>